<evidence type="ECO:0000256" key="1">
    <source>
        <dbReference type="SAM" id="MobiDB-lite"/>
    </source>
</evidence>
<feature type="chain" id="PRO_5039499901" description="DUF3558 domain-containing protein" evidence="2">
    <location>
        <begin position="35"/>
        <end position="221"/>
    </location>
</feature>
<evidence type="ECO:0000256" key="2">
    <source>
        <dbReference type="SAM" id="SignalP"/>
    </source>
</evidence>
<accession>A0A8H2K6Z9</accession>
<dbReference type="AlphaFoldDB" id="A0A8H2K6Z9"/>
<dbReference type="EMBL" id="VFRA01000001">
    <property type="protein sequence ID" value="TQO20099.1"/>
    <property type="molecule type" value="Genomic_DNA"/>
</dbReference>
<dbReference type="OrthoDB" id="5122483at2"/>
<evidence type="ECO:0008006" key="5">
    <source>
        <dbReference type="Google" id="ProtNLM"/>
    </source>
</evidence>
<feature type="compositionally biased region" description="Low complexity" evidence="1">
    <location>
        <begin position="40"/>
        <end position="59"/>
    </location>
</feature>
<reference evidence="3 4" key="1">
    <citation type="submission" date="2019-06" db="EMBL/GenBank/DDBJ databases">
        <title>Sequencing the genomes of 1000 actinobacteria strains.</title>
        <authorList>
            <person name="Klenk H.-P."/>
        </authorList>
    </citation>
    <scope>NUCLEOTIDE SEQUENCE [LARGE SCALE GENOMIC DNA]</scope>
    <source>
        <strain evidence="3 4">DSM 21947</strain>
    </source>
</reference>
<feature type="region of interest" description="Disordered" evidence="1">
    <location>
        <begin position="40"/>
        <end position="66"/>
    </location>
</feature>
<dbReference type="RefSeq" id="WP_141990491.1">
    <property type="nucleotide sequence ID" value="NZ_VFRA01000001.1"/>
</dbReference>
<keyword evidence="2" id="KW-0732">Signal</keyword>
<comment type="caution">
    <text evidence="3">The sequence shown here is derived from an EMBL/GenBank/DDBJ whole genome shotgun (WGS) entry which is preliminary data.</text>
</comment>
<feature type="signal peptide" evidence="2">
    <location>
        <begin position="1"/>
        <end position="34"/>
    </location>
</feature>
<name>A0A8H2K6Z9_9MICO</name>
<protein>
    <recommendedName>
        <fullName evidence="5">DUF3558 domain-containing protein</fullName>
    </recommendedName>
</protein>
<organism evidence="3 4">
    <name type="scientific">Rhodoglobus vestalii</name>
    <dbReference type="NCBI Taxonomy" id="193384"/>
    <lineage>
        <taxon>Bacteria</taxon>
        <taxon>Bacillati</taxon>
        <taxon>Actinomycetota</taxon>
        <taxon>Actinomycetes</taxon>
        <taxon>Micrococcales</taxon>
        <taxon>Microbacteriaceae</taxon>
        <taxon>Rhodoglobus</taxon>
    </lineage>
</organism>
<evidence type="ECO:0000313" key="3">
    <source>
        <dbReference type="EMBL" id="TQO20099.1"/>
    </source>
</evidence>
<sequence>MNGSGAMRIGMGARRRARVTAAVASAALLMLALAGCVSSDTDSSTTTPSPTPTSTAGDPTPLPTTEPLIVPGCENLLPLTTAKDLFSPSTEFLDDRDTAAAEYYDLPELDTVAANSTISKNCIWGVPNSGGAFTLTVADINNTDAANLTAALLSAGYLSVTSGGVTTFEFTTEGDTGTIARTHYLVGDLWIYVDGTSPSLTTEVADRALDEIRTANPTRSY</sequence>
<gene>
    <name evidence="3" type="ORF">FB472_1710</name>
</gene>
<keyword evidence="4" id="KW-1185">Reference proteome</keyword>
<dbReference type="Proteomes" id="UP000316560">
    <property type="component" value="Unassembled WGS sequence"/>
</dbReference>
<proteinExistence type="predicted"/>
<evidence type="ECO:0000313" key="4">
    <source>
        <dbReference type="Proteomes" id="UP000316560"/>
    </source>
</evidence>